<dbReference type="AlphaFoldDB" id="A0A164Z708"/>
<dbReference type="Proteomes" id="UP000076858">
    <property type="component" value="Unassembled WGS sequence"/>
</dbReference>
<name>A0A164Z708_9CRUS</name>
<organism evidence="1 2">
    <name type="scientific">Daphnia magna</name>
    <dbReference type="NCBI Taxonomy" id="35525"/>
    <lineage>
        <taxon>Eukaryota</taxon>
        <taxon>Metazoa</taxon>
        <taxon>Ecdysozoa</taxon>
        <taxon>Arthropoda</taxon>
        <taxon>Crustacea</taxon>
        <taxon>Branchiopoda</taxon>
        <taxon>Diplostraca</taxon>
        <taxon>Cladocera</taxon>
        <taxon>Anomopoda</taxon>
        <taxon>Daphniidae</taxon>
        <taxon>Daphnia</taxon>
    </lineage>
</organism>
<comment type="caution">
    <text evidence="1">The sequence shown here is derived from an EMBL/GenBank/DDBJ whole genome shotgun (WGS) entry which is preliminary data.</text>
</comment>
<accession>A0A164Z708</accession>
<proteinExistence type="predicted"/>
<gene>
    <name evidence="1" type="ORF">APZ42_018435</name>
</gene>
<dbReference type="EMBL" id="LRGB01000781">
    <property type="protein sequence ID" value="KZS16014.1"/>
    <property type="molecule type" value="Genomic_DNA"/>
</dbReference>
<protein>
    <submittedName>
        <fullName evidence="1">Uncharacterized protein</fullName>
    </submittedName>
</protein>
<evidence type="ECO:0000313" key="2">
    <source>
        <dbReference type="Proteomes" id="UP000076858"/>
    </source>
</evidence>
<keyword evidence="2" id="KW-1185">Reference proteome</keyword>
<reference evidence="1 2" key="1">
    <citation type="submission" date="2016-03" db="EMBL/GenBank/DDBJ databases">
        <title>EvidentialGene: Evidence-directed Construction of Genes on Genomes.</title>
        <authorList>
            <person name="Gilbert D.G."/>
            <person name="Choi J.-H."/>
            <person name="Mockaitis K."/>
            <person name="Colbourne J."/>
            <person name="Pfrender M."/>
        </authorList>
    </citation>
    <scope>NUCLEOTIDE SEQUENCE [LARGE SCALE GENOMIC DNA]</scope>
    <source>
        <strain evidence="1 2">Xinb3</strain>
        <tissue evidence="1">Complete organism</tissue>
    </source>
</reference>
<evidence type="ECO:0000313" key="1">
    <source>
        <dbReference type="EMBL" id="KZS16014.1"/>
    </source>
</evidence>
<sequence>MRACNGIELVRGMRLREITGISDRTNSRTFSKVLRKCVRSTWLCGISVLWWR</sequence>